<dbReference type="EMBL" id="CP016620">
    <property type="protein sequence ID" value="ANY84975.1"/>
    <property type="molecule type" value="Genomic_DNA"/>
</dbReference>
<dbReference type="KEGG" id="moc:BB934_42910"/>
<geneLocation type="plasmid" evidence="2">
    <name>unnamed4</name>
</geneLocation>
<dbReference type="Pfam" id="PF00574">
    <property type="entry name" value="CLP_protease"/>
    <property type="match status" value="1"/>
</dbReference>
<dbReference type="GO" id="GO:0004176">
    <property type="term" value="F:ATP-dependent peptidase activity"/>
    <property type="evidence" value="ECO:0007669"/>
    <property type="project" value="InterPro"/>
</dbReference>
<dbReference type="InterPro" id="IPR023562">
    <property type="entry name" value="ClpP/TepA"/>
</dbReference>
<dbReference type="GO" id="GO:0004252">
    <property type="term" value="F:serine-type endopeptidase activity"/>
    <property type="evidence" value="ECO:0007669"/>
    <property type="project" value="InterPro"/>
</dbReference>
<gene>
    <name evidence="2" type="ORF">BB934_42910</name>
</gene>
<protein>
    <recommendedName>
        <fullName evidence="3">Peptidase S14</fullName>
    </recommendedName>
</protein>
<keyword evidence="2" id="KW-0614">Plasmid</keyword>
<dbReference type="AlphaFoldDB" id="A0A1B2EYC3"/>
<name>A0A1B2EYC3_9HYPH</name>
<dbReference type="OrthoDB" id="8440764at2"/>
<evidence type="ECO:0000256" key="1">
    <source>
        <dbReference type="ARBA" id="ARBA00007039"/>
    </source>
</evidence>
<sequence>MPTVQHIYCSAIISKKMCDALTSYVFSISAAKGGVDEFVVYLVTGGGNPSSGMELYNFFKARPERTTIYNMSSVDSAGVLFFLGFQTRYGVPASSFMVHQTKFSKAPLPEWYSYSDLKKSELELLAVDQKTHRVIASETASKAEAPLSVEDVETAATRTTIYFAEDALRHGFIEGIVTPTMPIQDVFYLTDQYLAGLPD</sequence>
<dbReference type="RefSeq" id="WP_099515804.1">
    <property type="nucleotide sequence ID" value="NZ_CP016620.1"/>
</dbReference>
<organism evidence="2">
    <name type="scientific">Microvirga ossetica</name>
    <dbReference type="NCBI Taxonomy" id="1882682"/>
    <lineage>
        <taxon>Bacteria</taxon>
        <taxon>Pseudomonadati</taxon>
        <taxon>Pseudomonadota</taxon>
        <taxon>Alphaproteobacteria</taxon>
        <taxon>Hyphomicrobiales</taxon>
        <taxon>Methylobacteriaceae</taxon>
        <taxon>Microvirga</taxon>
    </lineage>
</organism>
<reference evidence="2" key="1">
    <citation type="submission" date="2016-07" db="EMBL/GenBank/DDBJ databases">
        <title>Microvirga ossetica sp. nov. a new species of rhizobia isolated from root nodules of the legume species Vicia alpestris Steven originated from North Ossetia region in the Caucasus.</title>
        <authorList>
            <person name="Safronova V.I."/>
            <person name="Kuznetsova I.G."/>
            <person name="Sazanova A.L."/>
            <person name="Belimov A."/>
            <person name="Andronov E."/>
            <person name="Osledkin Y.S."/>
            <person name="Onishchuk O.P."/>
            <person name="Kurchak O.N."/>
            <person name="Shaposhnikov A.I."/>
            <person name="Willems A."/>
            <person name="Tikhonovich I.A."/>
        </authorList>
    </citation>
    <scope>NUCLEOTIDE SEQUENCE [LARGE SCALE GENOMIC DNA]</scope>
    <source>
        <strain evidence="2">V5/3M</strain>
        <plasmid evidence="2">unnamed4</plasmid>
    </source>
</reference>
<dbReference type="GO" id="GO:0006508">
    <property type="term" value="P:proteolysis"/>
    <property type="evidence" value="ECO:0007669"/>
    <property type="project" value="InterPro"/>
</dbReference>
<accession>A0A1B2EYC3</accession>
<proteinExistence type="inferred from homology"/>
<dbReference type="PRINTS" id="PR00127">
    <property type="entry name" value="CLPPROTEASEP"/>
</dbReference>
<evidence type="ECO:0000313" key="2">
    <source>
        <dbReference type="EMBL" id="ANY84975.1"/>
    </source>
</evidence>
<comment type="similarity">
    <text evidence="1">Belongs to the peptidase S14 family.</text>
</comment>
<dbReference type="InterPro" id="IPR029045">
    <property type="entry name" value="ClpP/crotonase-like_dom_sf"/>
</dbReference>
<dbReference type="InterPro" id="IPR001907">
    <property type="entry name" value="ClpP"/>
</dbReference>
<dbReference type="Gene3D" id="3.90.226.10">
    <property type="entry name" value="2-enoyl-CoA Hydratase, Chain A, domain 1"/>
    <property type="match status" value="1"/>
</dbReference>
<evidence type="ECO:0008006" key="3">
    <source>
        <dbReference type="Google" id="ProtNLM"/>
    </source>
</evidence>
<dbReference type="SUPFAM" id="SSF52096">
    <property type="entry name" value="ClpP/crotonase"/>
    <property type="match status" value="1"/>
</dbReference>